<evidence type="ECO:0000313" key="2">
    <source>
        <dbReference type="Proteomes" id="UP001054857"/>
    </source>
</evidence>
<gene>
    <name evidence="1" type="ORF">Agub_g11069</name>
</gene>
<organism evidence="1 2">
    <name type="scientific">Astrephomene gubernaculifera</name>
    <dbReference type="NCBI Taxonomy" id="47775"/>
    <lineage>
        <taxon>Eukaryota</taxon>
        <taxon>Viridiplantae</taxon>
        <taxon>Chlorophyta</taxon>
        <taxon>core chlorophytes</taxon>
        <taxon>Chlorophyceae</taxon>
        <taxon>CS clade</taxon>
        <taxon>Chlamydomonadales</taxon>
        <taxon>Astrephomenaceae</taxon>
        <taxon>Astrephomene</taxon>
    </lineage>
</organism>
<dbReference type="Proteomes" id="UP001054857">
    <property type="component" value="Unassembled WGS sequence"/>
</dbReference>
<dbReference type="EMBL" id="BMAR01000027">
    <property type="protein sequence ID" value="GFR49044.1"/>
    <property type="molecule type" value="Genomic_DNA"/>
</dbReference>
<dbReference type="AlphaFoldDB" id="A0AAD3DXU0"/>
<sequence length="131" mass="14253">PKRIAVTRAKLRSGLTKLAVFLLLAAGSLAGFHAVERVRQQQQPPPSPSSFSPFSLSCWATVLPASLTVVQVLSYFFAGVALMHQVDGLGDLVDAAALRLWGVTAEPHFNQVHKATSFAELWGRRWNITVT</sequence>
<feature type="non-terminal residue" evidence="1">
    <location>
        <position position="1"/>
    </location>
</feature>
<proteinExistence type="predicted"/>
<reference evidence="1 2" key="1">
    <citation type="journal article" date="2021" name="Sci. Rep.">
        <title>Genome sequencing of the multicellular alga Astrephomene provides insights into convergent evolution of germ-soma differentiation.</title>
        <authorList>
            <person name="Yamashita S."/>
            <person name="Yamamoto K."/>
            <person name="Matsuzaki R."/>
            <person name="Suzuki S."/>
            <person name="Yamaguchi H."/>
            <person name="Hirooka S."/>
            <person name="Minakuchi Y."/>
            <person name="Miyagishima S."/>
            <person name="Kawachi M."/>
            <person name="Toyoda A."/>
            <person name="Nozaki H."/>
        </authorList>
    </citation>
    <scope>NUCLEOTIDE SEQUENCE [LARGE SCALE GENOMIC DNA]</scope>
    <source>
        <strain evidence="1 2">NIES-4017</strain>
    </source>
</reference>
<accession>A0AAD3DXU0</accession>
<name>A0AAD3DXU0_9CHLO</name>
<feature type="non-terminal residue" evidence="1">
    <location>
        <position position="131"/>
    </location>
</feature>
<protein>
    <submittedName>
        <fullName evidence="1">Uncharacterized protein</fullName>
    </submittedName>
</protein>
<keyword evidence="2" id="KW-1185">Reference proteome</keyword>
<evidence type="ECO:0000313" key="1">
    <source>
        <dbReference type="EMBL" id="GFR49044.1"/>
    </source>
</evidence>
<comment type="caution">
    <text evidence="1">The sequence shown here is derived from an EMBL/GenBank/DDBJ whole genome shotgun (WGS) entry which is preliminary data.</text>
</comment>